<evidence type="ECO:0000256" key="5">
    <source>
        <dbReference type="ARBA" id="ARBA00023242"/>
    </source>
</evidence>
<keyword evidence="3" id="KW-0805">Transcription regulation</keyword>
<dbReference type="InterPro" id="IPR001138">
    <property type="entry name" value="Zn2Cys6_DnaBD"/>
</dbReference>
<dbReference type="SUPFAM" id="SSF57701">
    <property type="entry name" value="Zn2/Cys6 DNA-binding domain"/>
    <property type="match status" value="1"/>
</dbReference>
<protein>
    <recommendedName>
        <fullName evidence="7">Zn(2)-C6 fungal-type domain-containing protein</fullName>
    </recommendedName>
</protein>
<dbReference type="PANTHER" id="PTHR47660:SF2">
    <property type="entry name" value="TRANSCRIPTION FACTOR WITH C2H2 AND ZN(2)-CYS(6) DNA BINDING DOMAIN (EUROFUNG)"/>
    <property type="match status" value="1"/>
</dbReference>
<evidence type="ECO:0000313" key="8">
    <source>
        <dbReference type="EMBL" id="TXB97510.1"/>
    </source>
</evidence>
<accession>A0A5C6SJ93</accession>
<evidence type="ECO:0000259" key="7">
    <source>
        <dbReference type="PROSITE" id="PS50048"/>
    </source>
</evidence>
<dbReference type="CDD" id="cd00067">
    <property type="entry name" value="GAL4"/>
    <property type="match status" value="1"/>
</dbReference>
<keyword evidence="1" id="KW-0479">Metal-binding</keyword>
<keyword evidence="2" id="KW-0862">Zinc</keyword>
<feature type="region of interest" description="Disordered" evidence="6">
    <location>
        <begin position="1"/>
        <end position="28"/>
    </location>
</feature>
<evidence type="ECO:0000256" key="6">
    <source>
        <dbReference type="SAM" id="MobiDB-lite"/>
    </source>
</evidence>
<evidence type="ECO:0000256" key="3">
    <source>
        <dbReference type="ARBA" id="ARBA00023015"/>
    </source>
</evidence>
<dbReference type="PANTHER" id="PTHR47660">
    <property type="entry name" value="TRANSCRIPTION FACTOR WITH C2H2 AND ZN(2)-CYS(6) DNA BINDING DOMAIN (EUROFUNG)-RELATED-RELATED"/>
    <property type="match status" value="1"/>
</dbReference>
<dbReference type="AlphaFoldDB" id="A0A5C6SJ93"/>
<keyword evidence="4" id="KW-0804">Transcription</keyword>
<gene>
    <name evidence="8" type="ORF">FocTR4_00011896</name>
</gene>
<comment type="caution">
    <text evidence="8">The sequence shown here is derived from an EMBL/GenBank/DDBJ whole genome shotgun (WGS) entry which is preliminary data.</text>
</comment>
<dbReference type="EMBL" id="VMNF01000014">
    <property type="protein sequence ID" value="TXB97510.1"/>
    <property type="molecule type" value="Genomic_DNA"/>
</dbReference>
<keyword evidence="5" id="KW-0539">Nucleus</keyword>
<dbReference type="GO" id="GO:0008270">
    <property type="term" value="F:zinc ion binding"/>
    <property type="evidence" value="ECO:0007669"/>
    <property type="project" value="InterPro"/>
</dbReference>
<evidence type="ECO:0000313" key="9">
    <source>
        <dbReference type="Proteomes" id="UP000321331"/>
    </source>
</evidence>
<dbReference type="PROSITE" id="PS00463">
    <property type="entry name" value="ZN2_CY6_FUNGAL_1"/>
    <property type="match status" value="1"/>
</dbReference>
<reference evidence="8 9" key="1">
    <citation type="submission" date="2019-07" db="EMBL/GenBank/DDBJ databases">
        <title>The First High-Quality Draft Genome Sequence of the Causal Agent of the Current Panama Disease Epidemic.</title>
        <authorList>
            <person name="Warmington R.J."/>
            <person name="Kay W."/>
            <person name="Jeffries A."/>
            <person name="Bebber D."/>
            <person name="Moore K."/>
            <person name="Studholme D.J."/>
        </authorList>
    </citation>
    <scope>NUCLEOTIDE SEQUENCE [LARGE SCALE GENOMIC DNA]</scope>
    <source>
        <strain evidence="8 9">TR4</strain>
    </source>
</reference>
<organism evidence="8 9">
    <name type="scientific">Fusarium oxysporum f. sp. cubense</name>
    <dbReference type="NCBI Taxonomy" id="61366"/>
    <lineage>
        <taxon>Eukaryota</taxon>
        <taxon>Fungi</taxon>
        <taxon>Dikarya</taxon>
        <taxon>Ascomycota</taxon>
        <taxon>Pezizomycotina</taxon>
        <taxon>Sordariomycetes</taxon>
        <taxon>Hypocreomycetidae</taxon>
        <taxon>Hypocreales</taxon>
        <taxon>Nectriaceae</taxon>
        <taxon>Fusarium</taxon>
        <taxon>Fusarium oxysporum species complex</taxon>
    </lineage>
</organism>
<sequence>MKRQEPCEPSQDSQPSIKRGPSRRPPRASQACRSCAASKVRCDDLERCRRCLKRGVACVRPTQVAQCHQTILVEPLRAPSDSSTSISVDTEDSCILELTAPKPSGTAPIAVPTEEDGGGLIMGDSDATIGFAFPNSPLSLGHPGSSQVGQVIFPQGGQYAERSQPRGDMQPEDNLGDILPADTTEWLKNAPLHAEFDQSLLFPFSLIDFSGFSEAIQMHDSTDLADITSKTLQPQDKTVFEEAVIAYNTTLGGWKPTPEDYVAAARASLYVPLEEQARLLEDLCHFNPVVIDTCLSAERREDIMLAMIDGTQTAHSLLAVRMFPSAEILDKLLKAFLSTQETSALAFIHLSTFDPSTCSLHLLIACIVAGAALSQSPSAPSMLRHGGRFAQHAYLNPGLMLEEPRGDLDEAWRSWAEQESLKRTVHRHLLQCTQRSVIRNMPAQICPLEVTTPIPEDCRFWFAKSAIEWRSIYLDSQPQQPFGEPRMSISDCLSDIQSIDRLPSSQSSKSAQLSMLYSFLSMLVDDRRRSVLFHKQRDSGWSFTDVTRSDNHSDLVYLFKELRDVIEKDPIATRSVHVTFMVEFNILYSATPRYLRDFLLTDGKQAPAPEAFSQLHEWQQSRASRSAIWHAGQLMRACREIEPKERTDFHLLGVYRALLCLWTYWTATRKNSPTMTDINRYADSSPQVLLDGHESLESQRWISHNNGAPYLARPPQSSELRDMVPDLVPVDAIDSGGNLFKLPLVGLLNECFSFKTTGRHIPILQHASLILCSLERL</sequence>
<name>A0A5C6SJ93_FUSOC</name>
<dbReference type="GO" id="GO:0000981">
    <property type="term" value="F:DNA-binding transcription factor activity, RNA polymerase II-specific"/>
    <property type="evidence" value="ECO:0007669"/>
    <property type="project" value="InterPro"/>
</dbReference>
<dbReference type="PROSITE" id="PS50048">
    <property type="entry name" value="ZN2_CY6_FUNGAL_2"/>
    <property type="match status" value="1"/>
</dbReference>
<dbReference type="InterPro" id="IPR036864">
    <property type="entry name" value="Zn2-C6_fun-type_DNA-bd_sf"/>
</dbReference>
<proteinExistence type="predicted"/>
<evidence type="ECO:0000256" key="4">
    <source>
        <dbReference type="ARBA" id="ARBA00023163"/>
    </source>
</evidence>
<feature type="domain" description="Zn(2)-C6 fungal-type" evidence="7">
    <location>
        <begin position="31"/>
        <end position="60"/>
    </location>
</feature>
<evidence type="ECO:0000256" key="2">
    <source>
        <dbReference type="ARBA" id="ARBA00022833"/>
    </source>
</evidence>
<dbReference type="Proteomes" id="UP000321331">
    <property type="component" value="Unassembled WGS sequence"/>
</dbReference>
<evidence type="ECO:0000256" key="1">
    <source>
        <dbReference type="ARBA" id="ARBA00022723"/>
    </source>
</evidence>